<reference evidence="1" key="2">
    <citation type="submission" date="2023-05" db="EMBL/GenBank/DDBJ databases">
        <authorList>
            <person name="Fouks B."/>
        </authorList>
    </citation>
    <scope>NUCLEOTIDE SEQUENCE</scope>
    <source>
        <strain evidence="1">Stay&amp;Tobe</strain>
        <tissue evidence="1">Testes</tissue>
    </source>
</reference>
<organism evidence="1 2">
    <name type="scientific">Diploptera punctata</name>
    <name type="common">Pacific beetle cockroach</name>
    <dbReference type="NCBI Taxonomy" id="6984"/>
    <lineage>
        <taxon>Eukaryota</taxon>
        <taxon>Metazoa</taxon>
        <taxon>Ecdysozoa</taxon>
        <taxon>Arthropoda</taxon>
        <taxon>Hexapoda</taxon>
        <taxon>Insecta</taxon>
        <taxon>Pterygota</taxon>
        <taxon>Neoptera</taxon>
        <taxon>Polyneoptera</taxon>
        <taxon>Dictyoptera</taxon>
        <taxon>Blattodea</taxon>
        <taxon>Blaberoidea</taxon>
        <taxon>Blaberidae</taxon>
        <taxon>Diplopterinae</taxon>
        <taxon>Diploptera</taxon>
    </lineage>
</organism>
<dbReference type="EMBL" id="JASPKZ010004939">
    <property type="protein sequence ID" value="KAJ9589445.1"/>
    <property type="molecule type" value="Genomic_DNA"/>
</dbReference>
<protein>
    <submittedName>
        <fullName evidence="1">Uncharacterized protein</fullName>
    </submittedName>
</protein>
<gene>
    <name evidence="1" type="ORF">L9F63_017348</name>
</gene>
<dbReference type="Proteomes" id="UP001233999">
    <property type="component" value="Unassembled WGS sequence"/>
</dbReference>
<comment type="caution">
    <text evidence="1">The sequence shown here is derived from an EMBL/GenBank/DDBJ whole genome shotgun (WGS) entry which is preliminary data.</text>
</comment>
<evidence type="ECO:0000313" key="2">
    <source>
        <dbReference type="Proteomes" id="UP001233999"/>
    </source>
</evidence>
<keyword evidence="2" id="KW-1185">Reference proteome</keyword>
<name>A0AAD7ZYV2_DIPPU</name>
<reference evidence="1" key="1">
    <citation type="journal article" date="2023" name="IScience">
        <title>Live-bearing cockroach genome reveals convergent evolutionary mechanisms linked to viviparity in insects and beyond.</title>
        <authorList>
            <person name="Fouks B."/>
            <person name="Harrison M.C."/>
            <person name="Mikhailova A.A."/>
            <person name="Marchal E."/>
            <person name="English S."/>
            <person name="Carruthers M."/>
            <person name="Jennings E.C."/>
            <person name="Chiamaka E.L."/>
            <person name="Frigard R.A."/>
            <person name="Pippel M."/>
            <person name="Attardo G.M."/>
            <person name="Benoit J.B."/>
            <person name="Bornberg-Bauer E."/>
            <person name="Tobe S.S."/>
        </authorList>
    </citation>
    <scope>NUCLEOTIDE SEQUENCE</scope>
    <source>
        <strain evidence="1">Stay&amp;Tobe</strain>
    </source>
</reference>
<evidence type="ECO:0000313" key="1">
    <source>
        <dbReference type="EMBL" id="KAJ9589445.1"/>
    </source>
</evidence>
<accession>A0AAD7ZYV2</accession>
<dbReference type="AlphaFoldDB" id="A0AAD7ZYV2"/>
<proteinExistence type="predicted"/>
<sequence length="273" mass="31721">MHELFQNNIGNKSHQFMLLKEKADAELHKFMSSYVKFMKSYCLLQQRVTACRNECNILLDKAAQILQDKLYLVKLTQTNEEALEIRIALGLEMKIAEQQIVKKFHQNEMKTMKSRHSTSKFAGMHNEEIKILDAKIEQLETDIKTNYVWLKKSFSNHNKGYEKLQELFANLLKIYSLDRSGVDNLDVVMTNLQSTFKNEYKEFRELPLHAFDNLTLPLGETLPRSQQMIKYNVNLADMEECNDLSNILIILNGAPSASPHSIVFQALENRLYP</sequence>